<dbReference type="SMART" id="SM00100">
    <property type="entry name" value="cNMP"/>
    <property type="match status" value="1"/>
</dbReference>
<dbReference type="Gene3D" id="1.10.287.630">
    <property type="entry name" value="Helix hairpin bin"/>
    <property type="match status" value="1"/>
</dbReference>
<evidence type="ECO:0000256" key="1">
    <source>
        <dbReference type="ARBA" id="ARBA00004127"/>
    </source>
</evidence>
<sequence length="747" mass="85629">MADKFDYHMITFRFHDKIKGDSVVKVKYKIDGTQVPGELSSKKGDKVTDTNGRSLKAKVLSRVFPEDYERVKKKILDPRGPTIHRWNKIFLAACLVSLFVDPLFFYLPVVRDDACIDIGYTLEVVLTIIRSIADIFYMIQIYFRFHTAYVAPSSRVFGRGELVIDSSKIASRYLSKGFWIDFIAALPLPQVLIWVVIPNLGGSIMVNTRNVLRFIIIFQYLPRLFLIFPLSTQIVKATGVVTETAWAGAAYNLILYMLASHVLGACWYLLSVERQEACWRQACSFDKPYCEYRFFDCQRVLGACWYLLSIERQEACWRYACSLEKSSCQYRFFDCHSVKDNDRISWFQSSNVTTLCDPNGGSYPFGIYGDAVTLGVASSKFLNMYFYCLWWGLRNLSSLGQNLSTSTYVGENSFAIIVATLGLVLFALLIGNMQSYLQSTTVRLEEWRIKRTDTEQWMHHRQLPPELRQSVQKYDQYKWVATQGVDEEAIVKDLPLDLRRDIKRHLCYDLVRRVPLFDQMDEQMLDAICERLKPALCTQGTTLVREGDPVNEMLFIIRGNLDSYTTNGGRTGFFNSCSIGPGDFCGEELLTWVLDPHPNIILPSSTRTVKAICEVEAFALISEDLKFVSSQFRRLHSKQLRHKFRFYSHHWRAWAACFIQAAWRRFKKRKSATELLAMEDLVAPESELLEGKLDVNVRPPPVSGLAEYAARLAANTRRGINMHFGSDSSDVSSLRKPAEPDFSVVEE</sequence>
<dbReference type="Pfam" id="PF00520">
    <property type="entry name" value="Ion_trans"/>
    <property type="match status" value="1"/>
</dbReference>
<keyword evidence="9" id="KW-0407">Ion channel</keyword>
<evidence type="ECO:0000256" key="3">
    <source>
        <dbReference type="ARBA" id="ARBA00022448"/>
    </source>
</evidence>
<dbReference type="Gene3D" id="2.60.120.10">
    <property type="entry name" value="Jelly Rolls"/>
    <property type="match status" value="1"/>
</dbReference>
<dbReference type="PROSITE" id="PS50042">
    <property type="entry name" value="CNMP_BINDING_3"/>
    <property type="match status" value="1"/>
</dbReference>
<reference evidence="13 14" key="1">
    <citation type="submission" date="2024-02" db="EMBL/GenBank/DDBJ databases">
        <authorList>
            <person name="Vignale AGUSTIN F."/>
            <person name="Sosa J E."/>
            <person name="Modenutti C."/>
        </authorList>
    </citation>
    <scope>NUCLEOTIDE SEQUENCE [LARGE SCALE GENOMIC DNA]</scope>
</reference>
<dbReference type="InterPro" id="IPR018490">
    <property type="entry name" value="cNMP-bd_dom_sf"/>
</dbReference>
<evidence type="ECO:0000256" key="9">
    <source>
        <dbReference type="ARBA" id="ARBA00023303"/>
    </source>
</evidence>
<evidence type="ECO:0000256" key="8">
    <source>
        <dbReference type="ARBA" id="ARBA00023286"/>
    </source>
</evidence>
<dbReference type="PANTHER" id="PTHR45651">
    <property type="entry name" value="CYCLIC NUCLEOTIDE-GATED ION CHANNEL 15-RELATED-RELATED"/>
    <property type="match status" value="1"/>
</dbReference>
<evidence type="ECO:0000256" key="10">
    <source>
        <dbReference type="SAM" id="MobiDB-lite"/>
    </source>
</evidence>
<evidence type="ECO:0000256" key="7">
    <source>
        <dbReference type="ARBA" id="ARBA00023136"/>
    </source>
</evidence>
<name>A0ABC8RF48_9AQUA</name>
<dbReference type="InterPro" id="IPR014710">
    <property type="entry name" value="RmlC-like_jellyroll"/>
</dbReference>
<dbReference type="Proteomes" id="UP001642360">
    <property type="component" value="Unassembled WGS sequence"/>
</dbReference>
<dbReference type="Gene3D" id="1.10.287.70">
    <property type="match status" value="1"/>
</dbReference>
<comment type="caution">
    <text evidence="13">The sequence shown here is derived from an EMBL/GenBank/DDBJ whole genome shotgun (WGS) entry which is preliminary data.</text>
</comment>
<keyword evidence="7 11" id="KW-0472">Membrane</keyword>
<evidence type="ECO:0000256" key="4">
    <source>
        <dbReference type="ARBA" id="ARBA00022692"/>
    </source>
</evidence>
<dbReference type="CDD" id="cd00038">
    <property type="entry name" value="CAP_ED"/>
    <property type="match status" value="1"/>
</dbReference>
<dbReference type="PANTHER" id="PTHR45651:SF12">
    <property type="entry name" value="CYCLIC NUCLEOTIDE-GATED ION CHANNEL 15-RELATED"/>
    <property type="match status" value="1"/>
</dbReference>
<keyword evidence="5 11" id="KW-1133">Transmembrane helix</keyword>
<feature type="transmembrane region" description="Helical" evidence="11">
    <location>
        <begin position="211"/>
        <end position="230"/>
    </location>
</feature>
<dbReference type="CDD" id="cd23767">
    <property type="entry name" value="IQCD"/>
    <property type="match status" value="1"/>
</dbReference>
<feature type="transmembrane region" description="Helical" evidence="11">
    <location>
        <begin position="89"/>
        <end position="107"/>
    </location>
</feature>
<gene>
    <name evidence="13" type="ORF">ILEXP_LOCUS10957</name>
</gene>
<dbReference type="FunFam" id="2.60.120.10:FF:000024">
    <property type="entry name" value="Cyclic nucleotide-gated ion channel 1"/>
    <property type="match status" value="1"/>
</dbReference>
<dbReference type="GO" id="GO:0012505">
    <property type="term" value="C:endomembrane system"/>
    <property type="evidence" value="ECO:0007669"/>
    <property type="project" value="UniProtKB-SubCell"/>
</dbReference>
<protein>
    <recommendedName>
        <fullName evidence="12">Cyclic nucleotide-binding domain-containing protein</fullName>
    </recommendedName>
</protein>
<keyword evidence="8" id="KW-1071">Ligand-gated ion channel</keyword>
<keyword evidence="3" id="KW-0813">Transport</keyword>
<feature type="transmembrane region" description="Helical" evidence="11">
    <location>
        <begin position="413"/>
        <end position="431"/>
    </location>
</feature>
<feature type="transmembrane region" description="Helical" evidence="11">
    <location>
        <begin position="371"/>
        <end position="393"/>
    </location>
</feature>
<keyword evidence="14" id="KW-1185">Reference proteome</keyword>
<evidence type="ECO:0000313" key="14">
    <source>
        <dbReference type="Proteomes" id="UP001642360"/>
    </source>
</evidence>
<evidence type="ECO:0000256" key="6">
    <source>
        <dbReference type="ARBA" id="ARBA00023065"/>
    </source>
</evidence>
<dbReference type="AlphaFoldDB" id="A0ABC8RF48"/>
<feature type="transmembrane region" description="Helical" evidence="11">
    <location>
        <begin position="250"/>
        <end position="270"/>
    </location>
</feature>
<dbReference type="FunFam" id="1.10.287.630:FF:000003">
    <property type="entry name" value="Cyclic nucleotide-gated ion channel 1"/>
    <property type="match status" value="1"/>
</dbReference>
<dbReference type="InterPro" id="IPR000595">
    <property type="entry name" value="cNMP-bd_dom"/>
</dbReference>
<dbReference type="EMBL" id="CAUOFW020001281">
    <property type="protein sequence ID" value="CAK9143260.1"/>
    <property type="molecule type" value="Genomic_DNA"/>
</dbReference>
<evidence type="ECO:0000313" key="13">
    <source>
        <dbReference type="EMBL" id="CAK9143260.1"/>
    </source>
</evidence>
<dbReference type="SUPFAM" id="SSF51206">
    <property type="entry name" value="cAMP-binding domain-like"/>
    <property type="match status" value="1"/>
</dbReference>
<organism evidence="13 14">
    <name type="scientific">Ilex paraguariensis</name>
    <name type="common">yerba mate</name>
    <dbReference type="NCBI Taxonomy" id="185542"/>
    <lineage>
        <taxon>Eukaryota</taxon>
        <taxon>Viridiplantae</taxon>
        <taxon>Streptophyta</taxon>
        <taxon>Embryophyta</taxon>
        <taxon>Tracheophyta</taxon>
        <taxon>Spermatophyta</taxon>
        <taxon>Magnoliopsida</taxon>
        <taxon>eudicotyledons</taxon>
        <taxon>Gunneridae</taxon>
        <taxon>Pentapetalae</taxon>
        <taxon>asterids</taxon>
        <taxon>campanulids</taxon>
        <taxon>Aquifoliales</taxon>
        <taxon>Aquifoliaceae</taxon>
        <taxon>Ilex</taxon>
    </lineage>
</organism>
<keyword evidence="4 11" id="KW-0812">Transmembrane</keyword>
<evidence type="ECO:0000259" key="12">
    <source>
        <dbReference type="PROSITE" id="PS50042"/>
    </source>
</evidence>
<dbReference type="GO" id="GO:0034220">
    <property type="term" value="P:monoatomic ion transmembrane transport"/>
    <property type="evidence" value="ECO:0007669"/>
    <property type="project" value="UniProtKB-KW"/>
</dbReference>
<feature type="domain" description="Cyclic nucleotide-binding" evidence="12">
    <location>
        <begin position="516"/>
        <end position="590"/>
    </location>
</feature>
<comment type="similarity">
    <text evidence="2">Belongs to the cyclic nucleotide-gated cation channel (TC 1.A.1.5) family.</text>
</comment>
<evidence type="ECO:0000256" key="11">
    <source>
        <dbReference type="SAM" id="Phobius"/>
    </source>
</evidence>
<accession>A0ABC8RF48</accession>
<dbReference type="SUPFAM" id="SSF81324">
    <property type="entry name" value="Voltage-gated potassium channels"/>
    <property type="match status" value="1"/>
</dbReference>
<evidence type="ECO:0000256" key="2">
    <source>
        <dbReference type="ARBA" id="ARBA00010486"/>
    </source>
</evidence>
<evidence type="ECO:0000256" key="5">
    <source>
        <dbReference type="ARBA" id="ARBA00022989"/>
    </source>
</evidence>
<feature type="transmembrane region" description="Helical" evidence="11">
    <location>
        <begin position="178"/>
        <end position="199"/>
    </location>
</feature>
<comment type="subcellular location">
    <subcellularLocation>
        <location evidence="1">Endomembrane system</location>
        <topology evidence="1">Multi-pass membrane protein</topology>
    </subcellularLocation>
</comment>
<dbReference type="InterPro" id="IPR005821">
    <property type="entry name" value="Ion_trans_dom"/>
</dbReference>
<keyword evidence="6" id="KW-0406">Ion transport</keyword>
<feature type="region of interest" description="Disordered" evidence="10">
    <location>
        <begin position="727"/>
        <end position="747"/>
    </location>
</feature>
<proteinExistence type="inferred from homology"/>